<dbReference type="EMBL" id="JBFDAA010000016">
    <property type="protein sequence ID" value="KAL1117444.1"/>
    <property type="molecule type" value="Genomic_DNA"/>
</dbReference>
<comment type="caution">
    <text evidence="3">The sequence shown here is derived from an EMBL/GenBank/DDBJ whole genome shotgun (WGS) entry which is preliminary data.</text>
</comment>
<feature type="compositionally biased region" description="Pro residues" evidence="2">
    <location>
        <begin position="206"/>
        <end position="223"/>
    </location>
</feature>
<evidence type="ECO:0000313" key="4">
    <source>
        <dbReference type="Proteomes" id="UP001558652"/>
    </source>
</evidence>
<keyword evidence="4" id="KW-1185">Reference proteome</keyword>
<evidence type="ECO:0000256" key="1">
    <source>
        <dbReference type="SAM" id="Coils"/>
    </source>
</evidence>
<gene>
    <name evidence="3" type="ORF">AAG570_004770</name>
</gene>
<evidence type="ECO:0000256" key="2">
    <source>
        <dbReference type="SAM" id="MobiDB-lite"/>
    </source>
</evidence>
<feature type="region of interest" description="Disordered" evidence="2">
    <location>
        <begin position="98"/>
        <end position="224"/>
    </location>
</feature>
<evidence type="ECO:0000313" key="3">
    <source>
        <dbReference type="EMBL" id="KAL1117444.1"/>
    </source>
</evidence>
<dbReference type="Proteomes" id="UP001558652">
    <property type="component" value="Unassembled WGS sequence"/>
</dbReference>
<proteinExistence type="predicted"/>
<name>A0ABD0Y1S8_9HEMI</name>
<organism evidence="3 4">
    <name type="scientific">Ranatra chinensis</name>
    <dbReference type="NCBI Taxonomy" id="642074"/>
    <lineage>
        <taxon>Eukaryota</taxon>
        <taxon>Metazoa</taxon>
        <taxon>Ecdysozoa</taxon>
        <taxon>Arthropoda</taxon>
        <taxon>Hexapoda</taxon>
        <taxon>Insecta</taxon>
        <taxon>Pterygota</taxon>
        <taxon>Neoptera</taxon>
        <taxon>Paraneoptera</taxon>
        <taxon>Hemiptera</taxon>
        <taxon>Heteroptera</taxon>
        <taxon>Panheteroptera</taxon>
        <taxon>Nepomorpha</taxon>
        <taxon>Nepidae</taxon>
        <taxon>Ranatrinae</taxon>
        <taxon>Ranatra</taxon>
    </lineage>
</organism>
<feature type="compositionally biased region" description="Gly residues" evidence="2">
    <location>
        <begin position="98"/>
        <end position="112"/>
    </location>
</feature>
<dbReference type="AlphaFoldDB" id="A0ABD0Y1S8"/>
<protein>
    <submittedName>
        <fullName evidence="3">Uncharacterized protein</fullName>
    </submittedName>
</protein>
<feature type="coiled-coil region" evidence="1">
    <location>
        <begin position="26"/>
        <end position="53"/>
    </location>
</feature>
<accession>A0ABD0Y1S8</accession>
<reference evidence="3 4" key="1">
    <citation type="submission" date="2024-07" db="EMBL/GenBank/DDBJ databases">
        <title>Chromosome-level genome assembly of the water stick insect Ranatra chinensis (Heteroptera: Nepidae).</title>
        <authorList>
            <person name="Liu X."/>
        </authorList>
    </citation>
    <scope>NUCLEOTIDE SEQUENCE [LARGE SCALE GENOMIC DNA]</scope>
    <source>
        <strain evidence="3">Cailab_2021Rc</strain>
        <tissue evidence="3">Muscle</tissue>
    </source>
</reference>
<sequence length="234" mass="25374">MLDDPFTPQVGMTEEDPLEAQFREGVERLERELRDGRTLQEEIEEEVEALERRKRRPKSWGGAVDLEEALSSLLWQPYELQRRHSCAPKGGGRCCGGGGGCGGGVGSCGGGPPMGPQASRPLSPAGSAMSVSAAVPRDSASAPADHSNVSVVHLPERTFASTEAQTEREDDEVGGRVPPPRGCWAPPRRRPPHRPLPDLLVDSHHLPPPPPYTQPPPPPPPLHLPFHLLPARRR</sequence>
<keyword evidence="1" id="KW-0175">Coiled coil</keyword>